<feature type="transmembrane region" description="Helical" evidence="1">
    <location>
        <begin position="181"/>
        <end position="202"/>
    </location>
</feature>
<keyword evidence="1" id="KW-1133">Transmembrane helix</keyword>
<dbReference type="Proteomes" id="UP000310168">
    <property type="component" value="Unassembled WGS sequence"/>
</dbReference>
<dbReference type="EMBL" id="SJDU01000029">
    <property type="protein sequence ID" value="TKZ36048.1"/>
    <property type="molecule type" value="Genomic_DNA"/>
</dbReference>
<evidence type="ECO:0008006" key="4">
    <source>
        <dbReference type="Google" id="ProtNLM"/>
    </source>
</evidence>
<evidence type="ECO:0000256" key="1">
    <source>
        <dbReference type="SAM" id="Phobius"/>
    </source>
</evidence>
<name>A0ABY2TT29_9SPIR</name>
<evidence type="ECO:0000313" key="3">
    <source>
        <dbReference type="Proteomes" id="UP000310168"/>
    </source>
</evidence>
<keyword evidence="1" id="KW-0812">Transmembrane</keyword>
<reference evidence="2 3" key="1">
    <citation type="journal article" date="2019" name="Anaerobe">
        <title>Brachyspira catarrhinii sp. nov., an anaerobic intestinal spirochaete isolated from vervet monkeys may have been misidentified as Brachyspira aalborgi in previous studies.</title>
        <authorList>
            <person name="Phillips N.D."/>
            <person name="La T."/>
            <person name="Hampson D.J."/>
        </authorList>
    </citation>
    <scope>NUCLEOTIDE SEQUENCE [LARGE SCALE GENOMIC DNA]</scope>
    <source>
        <strain evidence="2 3">Z12</strain>
    </source>
</reference>
<accession>A0ABY2TT29</accession>
<feature type="transmembrane region" description="Helical" evidence="1">
    <location>
        <begin position="12"/>
        <end position="31"/>
    </location>
</feature>
<dbReference type="PANTHER" id="PTHR40078">
    <property type="entry name" value="INTEGRAL MEMBRANE PROTEIN-RELATED"/>
    <property type="match status" value="1"/>
</dbReference>
<feature type="transmembrane region" description="Helical" evidence="1">
    <location>
        <begin position="113"/>
        <end position="133"/>
    </location>
</feature>
<keyword evidence="3" id="KW-1185">Reference proteome</keyword>
<protein>
    <recommendedName>
        <fullName evidence="4">YitT family protein</fullName>
    </recommendedName>
</protein>
<feature type="transmembrane region" description="Helical" evidence="1">
    <location>
        <begin position="81"/>
        <end position="101"/>
    </location>
</feature>
<keyword evidence="1" id="KW-0472">Membrane</keyword>
<sequence>MEMKNKKSLTLRIILLIVSIMINGFSVSVYVKSNLGVSTNSSIPFVITSIIPALSLGMTTIIFQILLLVILVFICGFKKQYLISFVLGCFFGSVIDIWNFLWTKIPIEKLHPIVLYIIAFFTLAFGIALTLSTELPTLPYDYFTKDIATKTRKTIGFVKTASDISYVVISIILSYLTAGKIYGVGIGTIISMLFTGIFVHLLHKFIKKYLKLKEQEAYLGKTNFSNG</sequence>
<comment type="caution">
    <text evidence="2">The sequence shown here is derived from an EMBL/GenBank/DDBJ whole genome shotgun (WGS) entry which is preliminary data.</text>
</comment>
<gene>
    <name evidence="2" type="ORF">EZH24_02080</name>
</gene>
<proteinExistence type="predicted"/>
<organism evidence="2 3">
    <name type="scientific">Brachyspira catarrhinii</name>
    <dbReference type="NCBI Taxonomy" id="2528966"/>
    <lineage>
        <taxon>Bacteria</taxon>
        <taxon>Pseudomonadati</taxon>
        <taxon>Spirochaetota</taxon>
        <taxon>Spirochaetia</taxon>
        <taxon>Brachyspirales</taxon>
        <taxon>Brachyspiraceae</taxon>
        <taxon>Brachyspira</taxon>
    </lineage>
</organism>
<feature type="transmembrane region" description="Helical" evidence="1">
    <location>
        <begin position="43"/>
        <end position="74"/>
    </location>
</feature>
<dbReference type="InterPro" id="IPR038750">
    <property type="entry name" value="YczE/YyaS-like"/>
</dbReference>
<dbReference type="Pfam" id="PF19700">
    <property type="entry name" value="DUF6198"/>
    <property type="match status" value="1"/>
</dbReference>
<feature type="transmembrane region" description="Helical" evidence="1">
    <location>
        <begin position="154"/>
        <end position="175"/>
    </location>
</feature>
<evidence type="ECO:0000313" key="2">
    <source>
        <dbReference type="EMBL" id="TKZ36048.1"/>
    </source>
</evidence>
<dbReference type="PANTHER" id="PTHR40078:SF1">
    <property type="entry name" value="INTEGRAL MEMBRANE PROTEIN"/>
    <property type="match status" value="1"/>
</dbReference>
<dbReference type="RefSeq" id="WP_137997481.1">
    <property type="nucleotide sequence ID" value="NZ_SJDU01000029.1"/>
</dbReference>